<dbReference type="InterPro" id="IPR001995">
    <property type="entry name" value="Peptidase_A2_cat"/>
</dbReference>
<dbReference type="SUPFAM" id="SSF50630">
    <property type="entry name" value="Acid proteases"/>
    <property type="match status" value="1"/>
</dbReference>
<dbReference type="PROSITE" id="PS50175">
    <property type="entry name" value="ASP_PROT_RETROV"/>
    <property type="match status" value="1"/>
</dbReference>
<name>A0A2S9VCZ7_9ALTE</name>
<proteinExistence type="predicted"/>
<dbReference type="GO" id="GO:0006508">
    <property type="term" value="P:proteolysis"/>
    <property type="evidence" value="ECO:0007669"/>
    <property type="project" value="InterPro"/>
</dbReference>
<organism evidence="4 5">
    <name type="scientific">Alteromonas alba</name>
    <dbReference type="NCBI Taxonomy" id="2079529"/>
    <lineage>
        <taxon>Bacteria</taxon>
        <taxon>Pseudomonadati</taxon>
        <taxon>Pseudomonadota</taxon>
        <taxon>Gammaproteobacteria</taxon>
        <taxon>Alteromonadales</taxon>
        <taxon>Alteromonadaceae</taxon>
        <taxon>Alteromonas/Salinimonas group</taxon>
        <taxon>Alteromonas</taxon>
    </lineage>
</organism>
<evidence type="ECO:0000313" key="5">
    <source>
        <dbReference type="Proteomes" id="UP000238949"/>
    </source>
</evidence>
<evidence type="ECO:0000313" key="4">
    <source>
        <dbReference type="EMBL" id="PRO74304.1"/>
    </source>
</evidence>
<gene>
    <name evidence="4" type="ORF">C6Y40_07175</name>
</gene>
<feature type="signal peptide" evidence="2">
    <location>
        <begin position="1"/>
        <end position="31"/>
    </location>
</feature>
<evidence type="ECO:0000259" key="3">
    <source>
        <dbReference type="PROSITE" id="PS50175"/>
    </source>
</evidence>
<dbReference type="GO" id="GO:0004190">
    <property type="term" value="F:aspartic-type endopeptidase activity"/>
    <property type="evidence" value="ECO:0007669"/>
    <property type="project" value="InterPro"/>
</dbReference>
<dbReference type="PROSITE" id="PS00141">
    <property type="entry name" value="ASP_PROTEASE"/>
    <property type="match status" value="1"/>
</dbReference>
<sequence>MRMFVKPVKTLFAAMAVLVSTNLALLTTAQANSFALTTSEGGTLYLQSQVDNESDTLFLIDTGSSLTVLNKATFARIKQTQQVTEDGLVIARLANGRQHKVKLYNVPLLSLSNDCQFTNVSVAVMNNEHNILGMELLSRAAPLGIELAPARLTLSQCDQSQLHASVSVSD</sequence>
<accession>A0A2S9VCZ7</accession>
<dbReference type="OrthoDB" id="6336642at2"/>
<keyword evidence="5" id="KW-1185">Reference proteome</keyword>
<evidence type="ECO:0000256" key="1">
    <source>
        <dbReference type="ARBA" id="ARBA00022801"/>
    </source>
</evidence>
<dbReference type="InterPro" id="IPR021109">
    <property type="entry name" value="Peptidase_aspartic_dom_sf"/>
</dbReference>
<dbReference type="AlphaFoldDB" id="A0A2S9VCZ7"/>
<dbReference type="Gene3D" id="2.40.70.10">
    <property type="entry name" value="Acid Proteases"/>
    <property type="match status" value="1"/>
</dbReference>
<feature type="domain" description="Peptidase A2" evidence="3">
    <location>
        <begin position="56"/>
        <end position="136"/>
    </location>
</feature>
<evidence type="ECO:0000256" key="2">
    <source>
        <dbReference type="SAM" id="SignalP"/>
    </source>
</evidence>
<dbReference type="Pfam" id="PF13975">
    <property type="entry name" value="gag-asp_proteas"/>
    <property type="match status" value="1"/>
</dbReference>
<comment type="caution">
    <text evidence="4">The sequence shown here is derived from an EMBL/GenBank/DDBJ whole genome shotgun (WGS) entry which is preliminary data.</text>
</comment>
<dbReference type="EMBL" id="PVNP01000053">
    <property type="protein sequence ID" value="PRO74304.1"/>
    <property type="molecule type" value="Genomic_DNA"/>
</dbReference>
<dbReference type="Proteomes" id="UP000238949">
    <property type="component" value="Unassembled WGS sequence"/>
</dbReference>
<dbReference type="InterPro" id="IPR001969">
    <property type="entry name" value="Aspartic_peptidase_AS"/>
</dbReference>
<feature type="chain" id="PRO_5015665199" description="Peptidase A2 domain-containing protein" evidence="2">
    <location>
        <begin position="32"/>
        <end position="170"/>
    </location>
</feature>
<protein>
    <recommendedName>
        <fullName evidence="3">Peptidase A2 domain-containing protein</fullName>
    </recommendedName>
</protein>
<reference evidence="5" key="1">
    <citation type="journal article" date="2020" name="Int. J. Syst. Evol. Microbiol.">
        <title>Alteromonas alba sp. nov., a marine bacterium isolated from the seawater of the West Pacific Ocean.</title>
        <authorList>
            <person name="Sun C."/>
            <person name="Wu Y.-H."/>
            <person name="Xamxidin M."/>
            <person name="Cheng H."/>
            <person name="Xu X.-W."/>
        </authorList>
    </citation>
    <scope>NUCLEOTIDE SEQUENCE [LARGE SCALE GENOMIC DNA]</scope>
    <source>
        <strain evidence="5">190</strain>
    </source>
</reference>
<keyword evidence="2" id="KW-0732">Signal</keyword>
<keyword evidence="1" id="KW-0378">Hydrolase</keyword>